<dbReference type="PANTHER" id="PTHR43574">
    <property type="entry name" value="EPIMERASE-RELATED"/>
    <property type="match status" value="1"/>
</dbReference>
<dbReference type="SUPFAM" id="SSF51735">
    <property type="entry name" value="NAD(P)-binding Rossmann-fold domains"/>
    <property type="match status" value="1"/>
</dbReference>
<dbReference type="Proteomes" id="UP000196655">
    <property type="component" value="Unassembled WGS sequence"/>
</dbReference>
<evidence type="ECO:0000259" key="3">
    <source>
        <dbReference type="Pfam" id="PF01370"/>
    </source>
</evidence>
<proteinExistence type="predicted"/>
<dbReference type="PRINTS" id="PR01713">
    <property type="entry name" value="NUCEPIMERASE"/>
</dbReference>
<feature type="compositionally biased region" description="Basic residues" evidence="2">
    <location>
        <begin position="344"/>
        <end position="360"/>
    </location>
</feature>
<comment type="caution">
    <text evidence="4">The sequence shown here is derived from an EMBL/GenBank/DDBJ whole genome shotgun (WGS) entry which is preliminary data.</text>
</comment>
<evidence type="ECO:0000313" key="5">
    <source>
        <dbReference type="Proteomes" id="UP000196655"/>
    </source>
</evidence>
<dbReference type="Gene3D" id="3.40.50.720">
    <property type="entry name" value="NAD(P)-binding Rossmann-like Domain"/>
    <property type="match status" value="1"/>
</dbReference>
<evidence type="ECO:0000313" key="4">
    <source>
        <dbReference type="EMBL" id="OWJ64804.1"/>
    </source>
</evidence>
<dbReference type="Pfam" id="PF01370">
    <property type="entry name" value="Epimerase"/>
    <property type="match status" value="1"/>
</dbReference>
<gene>
    <name evidence="4" type="ORF">BWR60_22765</name>
</gene>
<dbReference type="EMBL" id="NHON01000049">
    <property type="protein sequence ID" value="OWJ64804.1"/>
    <property type="molecule type" value="Genomic_DNA"/>
</dbReference>
<dbReference type="AlphaFoldDB" id="A0A211ZI08"/>
<reference evidence="5" key="1">
    <citation type="submission" date="2017-05" db="EMBL/GenBank/DDBJ databases">
        <authorList>
            <person name="Macchi M."/>
            <person name="Festa S."/>
            <person name="Coppotelli B.M."/>
            <person name="Morelli I.S."/>
        </authorList>
    </citation>
    <scope>NUCLEOTIDE SEQUENCE [LARGE SCALE GENOMIC DNA]</scope>
    <source>
        <strain evidence="5">I</strain>
    </source>
</reference>
<evidence type="ECO:0000256" key="2">
    <source>
        <dbReference type="SAM" id="MobiDB-lite"/>
    </source>
</evidence>
<dbReference type="OrthoDB" id="9801785at2"/>
<sequence>MRYFITGTAGFIGFHLARLLLAGGAFVFGYDGMTPYYDVDLKERRHALLAESPRFQPVIGLLEDFGRLRQAVLEAEPDVVVHLAAQAGVRYSLENPRAYVDANLIGSFNLLEVVRELEIRHLIVASTSSVYGANAKIPFTEADATDEPMTLYAASKKAGEAMAHAYSHLHDIPTTVVRFFTVYGPWGRPDMALFKFVSAAMKGEAIDVYGEGRIERDFTYIDDLVQAMVRLADVVPVKGRPVVFEGGRDSLSTVAPFRIVNIGGGAPVGLLPFIDTIERHLGRRLVRRMLPMQPGDVPRTFAAPDLLEALTGYVPQTRVDVGVRAFIDWFREYHRGQEAVPRSAKARRHRPAGRSPRKPKVPVSTSVAAAVDIDAA</sequence>
<dbReference type="RefSeq" id="WP_088153321.1">
    <property type="nucleotide sequence ID" value="NZ_NHON01000049.1"/>
</dbReference>
<keyword evidence="5" id="KW-1185">Reference proteome</keyword>
<feature type="region of interest" description="Disordered" evidence="2">
    <location>
        <begin position="340"/>
        <end position="366"/>
    </location>
</feature>
<name>A0A211ZI08_9PROT</name>
<protein>
    <submittedName>
        <fullName evidence="4">UDP-glucuronate 5-epimerase</fullName>
    </submittedName>
</protein>
<feature type="domain" description="NAD-dependent epimerase/dehydratase" evidence="3">
    <location>
        <begin position="4"/>
        <end position="233"/>
    </location>
</feature>
<dbReference type="InterPro" id="IPR036291">
    <property type="entry name" value="NAD(P)-bd_dom_sf"/>
</dbReference>
<organism evidence="4 5">
    <name type="scientific">Inquilinus limosus</name>
    <dbReference type="NCBI Taxonomy" id="171674"/>
    <lineage>
        <taxon>Bacteria</taxon>
        <taxon>Pseudomonadati</taxon>
        <taxon>Pseudomonadota</taxon>
        <taxon>Alphaproteobacteria</taxon>
        <taxon>Rhodospirillales</taxon>
        <taxon>Rhodospirillaceae</taxon>
        <taxon>Inquilinus</taxon>
    </lineage>
</organism>
<evidence type="ECO:0000256" key="1">
    <source>
        <dbReference type="ARBA" id="ARBA00023027"/>
    </source>
</evidence>
<dbReference type="STRING" id="1122125.GCA_000423185_06941"/>
<accession>A0A211ZI08</accession>
<keyword evidence="1" id="KW-0520">NAD</keyword>
<dbReference type="InterPro" id="IPR001509">
    <property type="entry name" value="Epimerase_deHydtase"/>
</dbReference>